<comment type="caution">
    <text evidence="1">The sequence shown here is derived from an EMBL/GenBank/DDBJ whole genome shotgun (WGS) entry which is preliminary data.</text>
</comment>
<sequence length="78" mass="9193">MFRSSSASHPLVCTCAAITLRSFPAVKFENKEETGKRTKRRRFRFRVQNERVGVEWDAGDSSRWRIWDGFILLFENIP</sequence>
<dbReference type="Proteomes" id="UP000634136">
    <property type="component" value="Unassembled WGS sequence"/>
</dbReference>
<dbReference type="EMBL" id="JAAIUW010000005">
    <property type="protein sequence ID" value="KAF7831021.1"/>
    <property type="molecule type" value="Genomic_DNA"/>
</dbReference>
<evidence type="ECO:0000313" key="2">
    <source>
        <dbReference type="Proteomes" id="UP000634136"/>
    </source>
</evidence>
<protein>
    <submittedName>
        <fullName evidence="1">Uncharacterized protein</fullName>
    </submittedName>
</protein>
<accession>A0A834WS64</accession>
<gene>
    <name evidence="1" type="ORF">G2W53_013354</name>
</gene>
<reference evidence="1" key="1">
    <citation type="submission" date="2020-09" db="EMBL/GenBank/DDBJ databases">
        <title>Genome-Enabled Discovery of Anthraquinone Biosynthesis in Senna tora.</title>
        <authorList>
            <person name="Kang S.-H."/>
            <person name="Pandey R.P."/>
            <person name="Lee C.-M."/>
            <person name="Sim J.-S."/>
            <person name="Jeong J.-T."/>
            <person name="Choi B.-S."/>
            <person name="Jung M."/>
            <person name="Ginzburg D."/>
            <person name="Zhao K."/>
            <person name="Won S.Y."/>
            <person name="Oh T.-J."/>
            <person name="Yu Y."/>
            <person name="Kim N.-H."/>
            <person name="Lee O.R."/>
            <person name="Lee T.-H."/>
            <person name="Bashyal P."/>
            <person name="Kim T.-S."/>
            <person name="Lee W.-H."/>
            <person name="Kawkins C."/>
            <person name="Kim C.-K."/>
            <person name="Kim J.S."/>
            <person name="Ahn B.O."/>
            <person name="Rhee S.Y."/>
            <person name="Sohng J.K."/>
        </authorList>
    </citation>
    <scope>NUCLEOTIDE SEQUENCE</scope>
    <source>
        <tissue evidence="1">Leaf</tissue>
    </source>
</reference>
<dbReference type="AlphaFoldDB" id="A0A834WS64"/>
<evidence type="ECO:0000313" key="1">
    <source>
        <dbReference type="EMBL" id="KAF7831021.1"/>
    </source>
</evidence>
<proteinExistence type="predicted"/>
<keyword evidence="2" id="KW-1185">Reference proteome</keyword>
<name>A0A834WS64_9FABA</name>
<organism evidence="1 2">
    <name type="scientific">Senna tora</name>
    <dbReference type="NCBI Taxonomy" id="362788"/>
    <lineage>
        <taxon>Eukaryota</taxon>
        <taxon>Viridiplantae</taxon>
        <taxon>Streptophyta</taxon>
        <taxon>Embryophyta</taxon>
        <taxon>Tracheophyta</taxon>
        <taxon>Spermatophyta</taxon>
        <taxon>Magnoliopsida</taxon>
        <taxon>eudicotyledons</taxon>
        <taxon>Gunneridae</taxon>
        <taxon>Pentapetalae</taxon>
        <taxon>rosids</taxon>
        <taxon>fabids</taxon>
        <taxon>Fabales</taxon>
        <taxon>Fabaceae</taxon>
        <taxon>Caesalpinioideae</taxon>
        <taxon>Cassia clade</taxon>
        <taxon>Senna</taxon>
    </lineage>
</organism>